<accession>A0ABW4PCJ3</accession>
<feature type="domain" description="HPP transmembrane region" evidence="3">
    <location>
        <begin position="41"/>
        <end position="188"/>
    </location>
</feature>
<dbReference type="PANTHER" id="PTHR33741:SF5">
    <property type="entry name" value="TRANSMEMBRANE PROTEIN DDB_G0269096-RELATED"/>
    <property type="match status" value="1"/>
</dbReference>
<dbReference type="PANTHER" id="PTHR33741">
    <property type="entry name" value="TRANSMEMBRANE PROTEIN DDB_G0269096-RELATED"/>
    <property type="match status" value="1"/>
</dbReference>
<protein>
    <submittedName>
        <fullName evidence="4">HPP family protein</fullName>
    </submittedName>
</protein>
<evidence type="ECO:0000256" key="1">
    <source>
        <dbReference type="SAM" id="MobiDB-lite"/>
    </source>
</evidence>
<dbReference type="Pfam" id="PF04982">
    <property type="entry name" value="TM_HPP"/>
    <property type="match status" value="1"/>
</dbReference>
<evidence type="ECO:0000313" key="5">
    <source>
        <dbReference type="Proteomes" id="UP001597365"/>
    </source>
</evidence>
<dbReference type="RefSeq" id="WP_380895890.1">
    <property type="nucleotide sequence ID" value="NZ_JBHUFU010000001.1"/>
</dbReference>
<name>A0ABW4PCJ3_9ACTN</name>
<dbReference type="InterPro" id="IPR058581">
    <property type="entry name" value="TM_HPP"/>
</dbReference>
<evidence type="ECO:0000256" key="2">
    <source>
        <dbReference type="SAM" id="Phobius"/>
    </source>
</evidence>
<keyword evidence="2" id="KW-1133">Transmembrane helix</keyword>
<feature type="transmembrane region" description="Helical" evidence="2">
    <location>
        <begin position="158"/>
        <end position="177"/>
    </location>
</feature>
<dbReference type="EMBL" id="JBHUFU010000001">
    <property type="protein sequence ID" value="MFD1828388.1"/>
    <property type="molecule type" value="Genomic_DNA"/>
</dbReference>
<keyword evidence="5" id="KW-1185">Reference proteome</keyword>
<reference evidence="5" key="1">
    <citation type="journal article" date="2019" name="Int. J. Syst. Evol. Microbiol.">
        <title>The Global Catalogue of Microorganisms (GCM) 10K type strain sequencing project: providing services to taxonomists for standard genome sequencing and annotation.</title>
        <authorList>
            <consortium name="The Broad Institute Genomics Platform"/>
            <consortium name="The Broad Institute Genome Sequencing Center for Infectious Disease"/>
            <person name="Wu L."/>
            <person name="Ma J."/>
        </authorList>
    </citation>
    <scope>NUCLEOTIDE SEQUENCE [LARGE SCALE GENOMIC DNA]</scope>
    <source>
        <strain evidence="5">CGMCC 4.7455</strain>
    </source>
</reference>
<comment type="caution">
    <text evidence="4">The sequence shown here is derived from an EMBL/GenBank/DDBJ whole genome shotgun (WGS) entry which is preliminary data.</text>
</comment>
<feature type="region of interest" description="Disordered" evidence="1">
    <location>
        <begin position="1"/>
        <end position="36"/>
    </location>
</feature>
<organism evidence="4 5">
    <name type="scientific">Streptomyces desertarenae</name>
    <dbReference type="NCBI Taxonomy" id="2666184"/>
    <lineage>
        <taxon>Bacteria</taxon>
        <taxon>Bacillati</taxon>
        <taxon>Actinomycetota</taxon>
        <taxon>Actinomycetes</taxon>
        <taxon>Kitasatosporales</taxon>
        <taxon>Streptomycetaceae</taxon>
        <taxon>Streptomyces</taxon>
    </lineage>
</organism>
<evidence type="ECO:0000313" key="4">
    <source>
        <dbReference type="EMBL" id="MFD1828388.1"/>
    </source>
</evidence>
<keyword evidence="2" id="KW-0472">Membrane</keyword>
<dbReference type="InterPro" id="IPR007065">
    <property type="entry name" value="HPP"/>
</dbReference>
<sequence>MTTEPSVGTAPNPAAVQPVVPAQPTPETAPSRLSSRAPARPAALTVAVATAGSVVGLVLLVAIGAWLDQVWLIPPLAASSALVFGAPALPLAQPRSVIGGQLLSALTGFAVLAVAGSSAWGAGVAGGLALGVMMLARTPHSPAAATAVIVVAQSPEPLIFLVLLAAASALLVAVGVATGRLRTATRYPAYWW</sequence>
<keyword evidence="2" id="KW-0812">Transmembrane</keyword>
<feature type="transmembrane region" description="Helical" evidence="2">
    <location>
        <begin position="72"/>
        <end position="91"/>
    </location>
</feature>
<proteinExistence type="predicted"/>
<evidence type="ECO:0000259" key="3">
    <source>
        <dbReference type="Pfam" id="PF04982"/>
    </source>
</evidence>
<gene>
    <name evidence="4" type="ORF">ACFSJS_01760</name>
</gene>
<dbReference type="Proteomes" id="UP001597365">
    <property type="component" value="Unassembled WGS sequence"/>
</dbReference>
<feature type="compositionally biased region" description="Low complexity" evidence="1">
    <location>
        <begin position="9"/>
        <end position="36"/>
    </location>
</feature>
<feature type="transmembrane region" description="Helical" evidence="2">
    <location>
        <begin position="42"/>
        <end position="66"/>
    </location>
</feature>
<feature type="transmembrane region" description="Helical" evidence="2">
    <location>
        <begin position="103"/>
        <end position="136"/>
    </location>
</feature>